<organism evidence="1 2">
    <name type="scientific">Pistacia integerrima</name>
    <dbReference type="NCBI Taxonomy" id="434235"/>
    <lineage>
        <taxon>Eukaryota</taxon>
        <taxon>Viridiplantae</taxon>
        <taxon>Streptophyta</taxon>
        <taxon>Embryophyta</taxon>
        <taxon>Tracheophyta</taxon>
        <taxon>Spermatophyta</taxon>
        <taxon>Magnoliopsida</taxon>
        <taxon>eudicotyledons</taxon>
        <taxon>Gunneridae</taxon>
        <taxon>Pentapetalae</taxon>
        <taxon>rosids</taxon>
        <taxon>malvids</taxon>
        <taxon>Sapindales</taxon>
        <taxon>Anacardiaceae</taxon>
        <taxon>Pistacia</taxon>
    </lineage>
</organism>
<gene>
    <name evidence="1" type="ORF">Pint_33032</name>
</gene>
<accession>A0ACC0X512</accession>
<sequence length="108" mass="12412">MKIYLQLYEAMEGLVHICRDVGWTIGPFDKYFNKNQAPCNYAACKGLELLVRHFASCKLSTNGGNFDYSNCKDRMKKQGKKDEMKWKILVRTKTIGGAPFFSRHLLAI</sequence>
<name>A0ACC0X512_9ROSI</name>
<dbReference type="Proteomes" id="UP001163603">
    <property type="component" value="Chromosome 14"/>
</dbReference>
<protein>
    <submittedName>
        <fullName evidence="1">Uncharacterized protein</fullName>
    </submittedName>
</protein>
<dbReference type="EMBL" id="CM047749">
    <property type="protein sequence ID" value="KAJ0010590.1"/>
    <property type="molecule type" value="Genomic_DNA"/>
</dbReference>
<comment type="caution">
    <text evidence="1">The sequence shown here is derived from an EMBL/GenBank/DDBJ whole genome shotgun (WGS) entry which is preliminary data.</text>
</comment>
<proteinExistence type="predicted"/>
<evidence type="ECO:0000313" key="1">
    <source>
        <dbReference type="EMBL" id="KAJ0010590.1"/>
    </source>
</evidence>
<evidence type="ECO:0000313" key="2">
    <source>
        <dbReference type="Proteomes" id="UP001163603"/>
    </source>
</evidence>
<reference evidence="2" key="1">
    <citation type="journal article" date="2023" name="G3 (Bethesda)">
        <title>Genome assembly and association tests identify interacting loci associated with vigor, precocity, and sex in interspecific pistachio rootstocks.</title>
        <authorList>
            <person name="Palmer W."/>
            <person name="Jacygrad E."/>
            <person name="Sagayaradj S."/>
            <person name="Cavanaugh K."/>
            <person name="Han R."/>
            <person name="Bertier L."/>
            <person name="Beede B."/>
            <person name="Kafkas S."/>
            <person name="Golino D."/>
            <person name="Preece J."/>
            <person name="Michelmore R."/>
        </authorList>
    </citation>
    <scope>NUCLEOTIDE SEQUENCE [LARGE SCALE GENOMIC DNA]</scope>
</reference>
<keyword evidence="2" id="KW-1185">Reference proteome</keyword>